<dbReference type="InterPro" id="IPR044437">
    <property type="entry name" value="SETD2/Set2_SET"/>
</dbReference>
<evidence type="ECO:0000256" key="1">
    <source>
        <dbReference type="ARBA" id="ARBA00004123"/>
    </source>
</evidence>
<comment type="caution">
    <text evidence="13">The sequence shown here is derived from an EMBL/GenBank/DDBJ whole genome shotgun (WGS) entry which is preliminary data.</text>
</comment>
<dbReference type="CDD" id="cd19172">
    <property type="entry name" value="SET_SETD2"/>
    <property type="match status" value="1"/>
</dbReference>
<dbReference type="Pfam" id="PF00856">
    <property type="entry name" value="SET"/>
    <property type="match status" value="1"/>
</dbReference>
<dbReference type="SMART" id="SM00508">
    <property type="entry name" value="PostSET"/>
    <property type="match status" value="1"/>
</dbReference>
<keyword evidence="7" id="KW-0804">Transcription</keyword>
<dbReference type="GO" id="GO:0005694">
    <property type="term" value="C:chromosome"/>
    <property type="evidence" value="ECO:0007669"/>
    <property type="project" value="InterPro"/>
</dbReference>
<dbReference type="InterPro" id="IPR013257">
    <property type="entry name" value="SRI"/>
</dbReference>
<keyword evidence="6" id="KW-0805">Transcription regulation</keyword>
<dbReference type="PANTHER" id="PTHR46711">
    <property type="entry name" value="HISTONE-LYSINE N-METHYLTRANSFERASE SETD2"/>
    <property type="match status" value="1"/>
</dbReference>
<keyword evidence="5" id="KW-0949">S-adenosyl-L-methionine</keyword>
<dbReference type="PANTHER" id="PTHR46711:SF1">
    <property type="entry name" value="HISTONE-LYSINE N-METHYLTRANSFERASE SETD2"/>
    <property type="match status" value="1"/>
</dbReference>
<dbReference type="SUPFAM" id="SSF82199">
    <property type="entry name" value="SET domain"/>
    <property type="match status" value="1"/>
</dbReference>
<dbReference type="EMBL" id="UYJE01005490">
    <property type="protein sequence ID" value="VDI37777.1"/>
    <property type="molecule type" value="Genomic_DNA"/>
</dbReference>
<feature type="compositionally biased region" description="Low complexity" evidence="10">
    <location>
        <begin position="485"/>
        <end position="494"/>
    </location>
</feature>
<proteinExistence type="predicted"/>
<dbReference type="OrthoDB" id="422362at2759"/>
<feature type="region of interest" description="Disordered" evidence="10">
    <location>
        <begin position="559"/>
        <end position="615"/>
    </location>
</feature>
<feature type="compositionally biased region" description="Polar residues" evidence="10">
    <location>
        <begin position="471"/>
        <end position="484"/>
    </location>
</feature>
<dbReference type="Gene3D" id="2.170.270.10">
    <property type="entry name" value="SET domain"/>
    <property type="match status" value="1"/>
</dbReference>
<reference evidence="13" key="1">
    <citation type="submission" date="2018-11" db="EMBL/GenBank/DDBJ databases">
        <authorList>
            <person name="Alioto T."/>
            <person name="Alioto T."/>
        </authorList>
    </citation>
    <scope>NUCLEOTIDE SEQUENCE</scope>
</reference>
<dbReference type="GO" id="GO:0006355">
    <property type="term" value="P:regulation of DNA-templated transcription"/>
    <property type="evidence" value="ECO:0007669"/>
    <property type="project" value="InterPro"/>
</dbReference>
<dbReference type="InterPro" id="IPR046341">
    <property type="entry name" value="SET_dom_sf"/>
</dbReference>
<protein>
    <recommendedName>
        <fullName evidence="2">[histone H3]-lysine(36) N-trimethyltransferase</fullName>
        <ecNumber evidence="2">2.1.1.359</ecNumber>
    </recommendedName>
</protein>
<dbReference type="PROSITE" id="PS50280">
    <property type="entry name" value="SET"/>
    <property type="match status" value="1"/>
</dbReference>
<dbReference type="Gene3D" id="1.10.1740.100">
    <property type="entry name" value="Set2, Rpb1 interacting domain"/>
    <property type="match status" value="1"/>
</dbReference>
<evidence type="ECO:0000256" key="7">
    <source>
        <dbReference type="ARBA" id="ARBA00023163"/>
    </source>
</evidence>
<dbReference type="InterPro" id="IPR001214">
    <property type="entry name" value="SET_dom"/>
</dbReference>
<organism evidence="13 14">
    <name type="scientific">Mytilus galloprovincialis</name>
    <name type="common">Mediterranean mussel</name>
    <dbReference type="NCBI Taxonomy" id="29158"/>
    <lineage>
        <taxon>Eukaryota</taxon>
        <taxon>Metazoa</taxon>
        <taxon>Spiralia</taxon>
        <taxon>Lophotrochozoa</taxon>
        <taxon>Mollusca</taxon>
        <taxon>Bivalvia</taxon>
        <taxon>Autobranchia</taxon>
        <taxon>Pteriomorphia</taxon>
        <taxon>Mytilida</taxon>
        <taxon>Mytiloidea</taxon>
        <taxon>Mytilidae</taxon>
        <taxon>Mytilinae</taxon>
        <taxon>Mytilus</taxon>
    </lineage>
</organism>
<evidence type="ECO:0000313" key="13">
    <source>
        <dbReference type="EMBL" id="VDI37777.1"/>
    </source>
</evidence>
<accession>A0A8B6EPS0</accession>
<evidence type="ECO:0000256" key="6">
    <source>
        <dbReference type="ARBA" id="ARBA00023015"/>
    </source>
</evidence>
<gene>
    <name evidence="13" type="ORF">MGAL_10B093594</name>
</gene>
<dbReference type="InterPro" id="IPR042294">
    <property type="entry name" value="SETD2_animal"/>
</dbReference>
<evidence type="ECO:0000256" key="3">
    <source>
        <dbReference type="ARBA" id="ARBA00022603"/>
    </source>
</evidence>
<keyword evidence="3 13" id="KW-0489">Methyltransferase</keyword>
<evidence type="ECO:0000256" key="9">
    <source>
        <dbReference type="SAM" id="Coils"/>
    </source>
</evidence>
<keyword evidence="8" id="KW-0539">Nucleus</keyword>
<feature type="coiled-coil region" evidence="9">
    <location>
        <begin position="619"/>
        <end position="647"/>
    </location>
</feature>
<dbReference type="InterPro" id="IPR038190">
    <property type="entry name" value="SRI_sf"/>
</dbReference>
<dbReference type="InterPro" id="IPR003616">
    <property type="entry name" value="Post-SET_dom"/>
</dbReference>
<evidence type="ECO:0000256" key="5">
    <source>
        <dbReference type="ARBA" id="ARBA00022691"/>
    </source>
</evidence>
<feature type="region of interest" description="Disordered" evidence="10">
    <location>
        <begin position="819"/>
        <end position="841"/>
    </location>
</feature>
<keyword evidence="9" id="KW-0175">Coiled coil</keyword>
<feature type="domain" description="Post-SET" evidence="12">
    <location>
        <begin position="239"/>
        <end position="255"/>
    </location>
</feature>
<evidence type="ECO:0000256" key="4">
    <source>
        <dbReference type="ARBA" id="ARBA00022679"/>
    </source>
</evidence>
<evidence type="ECO:0000259" key="11">
    <source>
        <dbReference type="PROSITE" id="PS50280"/>
    </source>
</evidence>
<keyword evidence="14" id="KW-1185">Reference proteome</keyword>
<dbReference type="PROSITE" id="PS50868">
    <property type="entry name" value="POST_SET"/>
    <property type="match status" value="1"/>
</dbReference>
<name>A0A8B6EPS0_MYTGA</name>
<keyword evidence="4 13" id="KW-0808">Transferase</keyword>
<comment type="subcellular location">
    <subcellularLocation>
        <location evidence="1">Nucleus</location>
    </subcellularLocation>
</comment>
<sequence length="941" mass="109192">SFNFHKILTNFVRRITLVIYVRYHLKGPLEYVRFCMMKLVCLFIIKHPNYFSIKQYLYFHATINTTDLLGWHGDILRRSPKNEKRFHVYFKYLNGSRCQCGEFCTNKRFQKRQFADVDAFRTDWKGFGLKTNAELPHGDFVMEYVGEVLDYKTFKSRTKQYAKSGESHFYFMALNADEVIDASYKGNVSRFINHSCDPNCETQKWTVNGVLRVGFFTKKEIPADTELTFDYQFETYGKEAQKCFCGTEKCRGTIGINKSTPLKSKKKPAEQEEDKEDLFQEEDIEEELDTLSEQGLHNKTDVLNLCRLMVRSEETQFRIKILKIIQECSDRNCLRLFLDYHGLELLWTWMADKTEECQELKVQILTILKDLPINTKNMLKDSKILSLVQRWAGREDGGGVTAVSSSTSATCTNRNAYLYSGINEYTTNELYTDFEGKTGAGNDQVSEAEAVEGHQSSDIDSTSDDSKSREQPVQSPADSSTSTGDVESVAADSSSALEEIKYIEPRPDPMDEVAILADDLLVNWSDLKELFRIPKKQQVEERKRHEKELDKSDVTVKNEKRIEQMEKDQDRFRHLAAGWDTRKKKKRPPPPPPPEEDEFSDRPRKVLLPTPPKISKEERRQIFEAQVKAQEEMAEIERQQREAYLQQFYSDPNNYMYYGQDPNCPLPQGFQVQPGVEGGMEQYIDPNTGQAIPYEVIQAYIAQQQALQQPQAGYTDEALQQQLMSQQVQEQIRFNSYNSSLRCRVSWRVWERLRKRISLLHPHRQSQRPQNYHPTGKVPRMLRGKHIITIQQQDKHSGVPQIWMINDDYMSIIQDDMDIDTPPDDGKSGRKKTTTAAADTSTETAKKIKDQFRQKMSSYIVICLNPFRKPDCKSGRITSTDDFKHLARKLTHHVMSKELKHCRHVEDLEVNENVKSKAKDYVKKYMGKFGMIYRKSASPDD</sequence>
<dbReference type="Proteomes" id="UP000596742">
    <property type="component" value="Unassembled WGS sequence"/>
</dbReference>
<evidence type="ECO:0000259" key="12">
    <source>
        <dbReference type="PROSITE" id="PS50868"/>
    </source>
</evidence>
<dbReference type="GO" id="GO:0032259">
    <property type="term" value="P:methylation"/>
    <property type="evidence" value="ECO:0007669"/>
    <property type="project" value="UniProtKB-KW"/>
</dbReference>
<evidence type="ECO:0000256" key="10">
    <source>
        <dbReference type="SAM" id="MobiDB-lite"/>
    </source>
</evidence>
<dbReference type="AlphaFoldDB" id="A0A8B6EPS0"/>
<feature type="region of interest" description="Disordered" evidence="10">
    <location>
        <begin position="447"/>
        <end position="494"/>
    </location>
</feature>
<evidence type="ECO:0000256" key="2">
    <source>
        <dbReference type="ARBA" id="ARBA00012178"/>
    </source>
</evidence>
<feature type="compositionally biased region" description="Basic and acidic residues" evidence="10">
    <location>
        <begin position="559"/>
        <end position="573"/>
    </location>
</feature>
<dbReference type="GO" id="GO:0005634">
    <property type="term" value="C:nucleus"/>
    <property type="evidence" value="ECO:0007669"/>
    <property type="project" value="TreeGrafter"/>
</dbReference>
<feature type="domain" description="SET" evidence="11">
    <location>
        <begin position="115"/>
        <end position="232"/>
    </location>
</feature>
<evidence type="ECO:0000313" key="14">
    <source>
        <dbReference type="Proteomes" id="UP000596742"/>
    </source>
</evidence>
<dbReference type="SMART" id="SM00317">
    <property type="entry name" value="SET"/>
    <property type="match status" value="1"/>
</dbReference>
<dbReference type="GO" id="GO:0140955">
    <property type="term" value="F:histone H3K36 trimethyltransferase activity"/>
    <property type="evidence" value="ECO:0007669"/>
    <property type="project" value="UniProtKB-EC"/>
</dbReference>
<feature type="non-terminal residue" evidence="13">
    <location>
        <position position="1"/>
    </location>
</feature>
<dbReference type="Pfam" id="PF08236">
    <property type="entry name" value="SRI"/>
    <property type="match status" value="1"/>
</dbReference>
<evidence type="ECO:0000256" key="8">
    <source>
        <dbReference type="ARBA" id="ARBA00023242"/>
    </source>
</evidence>
<dbReference type="EC" id="2.1.1.359" evidence="2"/>